<reference evidence="2" key="1">
    <citation type="submission" date="2018-05" db="EMBL/GenBank/DDBJ databases">
        <authorList>
            <person name="Lanie J.A."/>
            <person name="Ng W.-L."/>
            <person name="Kazmierczak K.M."/>
            <person name="Andrzejewski T.M."/>
            <person name="Davidsen T.M."/>
            <person name="Wayne K.J."/>
            <person name="Tettelin H."/>
            <person name="Glass J.I."/>
            <person name="Rusch D."/>
            <person name="Podicherti R."/>
            <person name="Tsui H.-C.T."/>
            <person name="Winkler M.E."/>
        </authorList>
    </citation>
    <scope>NUCLEOTIDE SEQUENCE</scope>
</reference>
<proteinExistence type="predicted"/>
<dbReference type="PANTHER" id="PTHR12654:SF0">
    <property type="entry name" value="NON-LYSOSOMAL GLUCOSYLCERAMIDASE"/>
    <property type="match status" value="1"/>
</dbReference>
<dbReference type="AlphaFoldDB" id="A0A383BDP8"/>
<dbReference type="PANTHER" id="PTHR12654">
    <property type="entry name" value="BILE ACID BETA-GLUCOSIDASE-RELATED"/>
    <property type="match status" value="1"/>
</dbReference>
<dbReference type="EMBL" id="UINC01199521">
    <property type="protein sequence ID" value="SVE17994.1"/>
    <property type="molecule type" value="Genomic_DNA"/>
</dbReference>
<protein>
    <recommendedName>
        <fullName evidence="1">Glycosyl-hydrolase family 116 N-terminal domain-containing protein</fullName>
    </recommendedName>
</protein>
<accession>A0A383BDP8</accession>
<feature type="domain" description="Glycosyl-hydrolase family 116 N-terminal" evidence="1">
    <location>
        <begin position="21"/>
        <end position="197"/>
    </location>
</feature>
<name>A0A383BDP8_9ZZZZ</name>
<evidence type="ECO:0000313" key="2">
    <source>
        <dbReference type="EMBL" id="SVE17994.1"/>
    </source>
</evidence>
<gene>
    <name evidence="2" type="ORF">METZ01_LOCUS470848</name>
</gene>
<dbReference type="Pfam" id="PF12215">
    <property type="entry name" value="Glyco_hydr_116N"/>
    <property type="match status" value="1"/>
</dbReference>
<feature type="non-terminal residue" evidence="2">
    <location>
        <position position="200"/>
    </location>
</feature>
<evidence type="ECO:0000259" key="1">
    <source>
        <dbReference type="Pfam" id="PF12215"/>
    </source>
</evidence>
<organism evidence="2">
    <name type="scientific">marine metagenome</name>
    <dbReference type="NCBI Taxonomy" id="408172"/>
    <lineage>
        <taxon>unclassified sequences</taxon>
        <taxon>metagenomes</taxon>
        <taxon>ecological metagenomes</taxon>
    </lineage>
</organism>
<sequence>MTKTIWPSLRSYTGEHLQRIALPLGGIGTGTVSLGGRGNLTDWEIMNRPAKGYVPGPRFSGAPFLCLRAQPIGGEAVTRLLEGPVPASEIQGDFGSVAPNHGWPRFREARFDTAYPLGQVHLQDPTVPLQGRLEAFNPFVPADVESSSWPLAVVRCVLSNPGPTAVRASVCLSVPNFVGHDGSEGECAGNRNRRRHTKNV</sequence>
<dbReference type="InterPro" id="IPR024462">
    <property type="entry name" value="GH116_N"/>
</dbReference>
<dbReference type="InterPro" id="IPR052566">
    <property type="entry name" value="Non-lysos_glucosylceramidase"/>
</dbReference>
<dbReference type="GO" id="GO:0008422">
    <property type="term" value="F:beta-glucosidase activity"/>
    <property type="evidence" value="ECO:0007669"/>
    <property type="project" value="TreeGrafter"/>
</dbReference>